<dbReference type="Pfam" id="PF00041">
    <property type="entry name" value="fn3"/>
    <property type="match status" value="1"/>
</dbReference>
<evidence type="ECO:0000313" key="4">
    <source>
        <dbReference type="EMBL" id="KEO83604.1"/>
    </source>
</evidence>
<dbReference type="EMBL" id="JMIR01000010">
    <property type="protein sequence ID" value="KEO83604.1"/>
    <property type="molecule type" value="Genomic_DNA"/>
</dbReference>
<dbReference type="InterPro" id="IPR050991">
    <property type="entry name" value="ECM_Regulatory_Proteins"/>
</dbReference>
<protein>
    <recommendedName>
        <fullName evidence="3">Fibronectin type-III domain-containing protein</fullName>
    </recommendedName>
</protein>
<dbReference type="OrthoDB" id="2378875at2"/>
<name>A0A074LRB1_9BACL</name>
<gene>
    <name evidence="4" type="ORF">EL26_09335</name>
</gene>
<dbReference type="CDD" id="cd00063">
    <property type="entry name" value="FN3"/>
    <property type="match status" value="3"/>
</dbReference>
<comment type="caution">
    <text evidence="4">The sequence shown here is derived from an EMBL/GenBank/DDBJ whole genome shotgun (WGS) entry which is preliminary data.</text>
</comment>
<evidence type="ECO:0000313" key="5">
    <source>
        <dbReference type="Proteomes" id="UP000027931"/>
    </source>
</evidence>
<dbReference type="PANTHER" id="PTHR46708">
    <property type="entry name" value="TENASCIN"/>
    <property type="match status" value="1"/>
</dbReference>
<feature type="domain" description="Fibronectin type-III" evidence="3">
    <location>
        <begin position="333"/>
        <end position="429"/>
    </location>
</feature>
<feature type="domain" description="Fibronectin type-III" evidence="3">
    <location>
        <begin position="642"/>
        <end position="733"/>
    </location>
</feature>
<evidence type="ECO:0000256" key="2">
    <source>
        <dbReference type="SAM" id="MobiDB-lite"/>
    </source>
</evidence>
<dbReference type="AlphaFoldDB" id="A0A074LRB1"/>
<dbReference type="STRING" id="1157490.EL26_09335"/>
<dbReference type="PANTHER" id="PTHR46708:SF2">
    <property type="entry name" value="FIBRONECTIN TYPE-III DOMAIN-CONTAINING PROTEIN"/>
    <property type="match status" value="1"/>
</dbReference>
<evidence type="ECO:0000259" key="3">
    <source>
        <dbReference type="PROSITE" id="PS50853"/>
    </source>
</evidence>
<dbReference type="SMART" id="SM00060">
    <property type="entry name" value="FN3"/>
    <property type="match status" value="7"/>
</dbReference>
<dbReference type="Proteomes" id="UP000027931">
    <property type="component" value="Unassembled WGS sequence"/>
</dbReference>
<proteinExistence type="predicted"/>
<dbReference type="eggNOG" id="COG4733">
    <property type="taxonomic scope" value="Bacteria"/>
</dbReference>
<reference evidence="4 5" key="1">
    <citation type="journal article" date="2013" name="Int. J. Syst. Evol. Microbiol.">
        <title>Tumebacillus flagellatus sp. nov., an alpha-amylase/pullulanase-producing bacterium isolated from cassava wastewater.</title>
        <authorList>
            <person name="Wang Q."/>
            <person name="Xie N."/>
            <person name="Qin Y."/>
            <person name="Shen N."/>
            <person name="Zhu J."/>
            <person name="Mi H."/>
            <person name="Huang R."/>
        </authorList>
    </citation>
    <scope>NUCLEOTIDE SEQUENCE [LARGE SCALE GENOMIC DNA]</scope>
    <source>
        <strain evidence="4 5">GST4</strain>
    </source>
</reference>
<dbReference type="PROSITE" id="PS50853">
    <property type="entry name" value="FN3"/>
    <property type="match status" value="3"/>
</dbReference>
<accession>A0A074LRB1</accession>
<dbReference type="RefSeq" id="WP_038087026.1">
    <property type="nucleotide sequence ID" value="NZ_JMIR01000010.1"/>
</dbReference>
<dbReference type="Gene3D" id="2.60.40.10">
    <property type="entry name" value="Immunoglobulins"/>
    <property type="match status" value="6"/>
</dbReference>
<feature type="domain" description="Fibronectin type-III" evidence="3">
    <location>
        <begin position="128"/>
        <end position="228"/>
    </location>
</feature>
<evidence type="ECO:0000256" key="1">
    <source>
        <dbReference type="ARBA" id="ARBA00022737"/>
    </source>
</evidence>
<dbReference type="SUPFAM" id="SSF49265">
    <property type="entry name" value="Fibronectin type III"/>
    <property type="match status" value="3"/>
</dbReference>
<organism evidence="4 5">
    <name type="scientific">Tumebacillus flagellatus</name>
    <dbReference type="NCBI Taxonomy" id="1157490"/>
    <lineage>
        <taxon>Bacteria</taxon>
        <taxon>Bacillati</taxon>
        <taxon>Bacillota</taxon>
        <taxon>Bacilli</taxon>
        <taxon>Bacillales</taxon>
        <taxon>Alicyclobacillaceae</taxon>
        <taxon>Tumebacillus</taxon>
    </lineage>
</organism>
<dbReference type="InterPro" id="IPR014756">
    <property type="entry name" value="Ig_E-set"/>
</dbReference>
<feature type="region of interest" description="Disordered" evidence="2">
    <location>
        <begin position="925"/>
        <end position="964"/>
    </location>
</feature>
<dbReference type="InterPro" id="IPR013783">
    <property type="entry name" value="Ig-like_fold"/>
</dbReference>
<dbReference type="SUPFAM" id="SSF81296">
    <property type="entry name" value="E set domains"/>
    <property type="match status" value="1"/>
</dbReference>
<keyword evidence="1" id="KW-0677">Repeat</keyword>
<dbReference type="InterPro" id="IPR036116">
    <property type="entry name" value="FN3_sf"/>
</dbReference>
<feature type="compositionally biased region" description="Polar residues" evidence="2">
    <location>
        <begin position="951"/>
        <end position="964"/>
    </location>
</feature>
<sequence>MAQHRRTSRLAIALLTVFTLILGLFPGFAERVAAADLITLSRSDFVIGYPPTTVTITGSDLYKFKSDTILYLFDSKNQDTNAVSGVQVVDSKHLNFTLQPGLQPGKYTLLVKSYTQTMIGLNVLTSSDPTNVTVTPGTADDIRVDWSDPSALDINDIVIQYSLIDQNSYSGTVHVPRGTGTYTFKNLQNNKFYKFFIYAIKSDNTKTNGVVMTNGGIGYKAVDTTPPGDITNLRVDTIPNGFILRWTDPVNPDFPNNPALSDLSMITVQYAEHGSSNWSEGFVVAKGVQTATLSPMNTAKRYDFRFTKLDINGNWNYQIDNHNGYGYTSDTTPPSEVTQLRVSTASDTSAYITWYDPTTTDFHHVNLYLKSSMSTDWISVGRADKGLQSFQLNGLAPGISYQLKVNTVDQLGNESIYGTTTSTFRTNSLSDLNDLTNVNIQQEVSGGLQMTWLSDAVSSVNFDRFKMYYAPNNSADPKDFKPTELSNKGTKTASLRDMPTGLYKLDMRLVDSFGLMQSLKPFNNNGSGYYVSGTGNNLPSDVGNVKVIATDGVNLDVTWDAATTTGTHVEVYIAERSQYPSWRLLSKVDKRNQRYTATGLSKTKDYFFKLVVFDSARNLESPGVIYDNSGYGFNVIGGDRYPPQEVTSPGASVYMNSLVLSYTEPPDSDFNHVNAYVQRMNSAETSNPVFVVRGSNGTTIRDLIPGERYTVRLTTVDNSGNESAGITLSNNGSGYLIGSSGDQQSTEVRNALAIPNNTSLTVRFSDPVNLDYAKTLVSIKKTGDSSYGSERTLYKGTNETVFTGLEPNQSYQVRLITVTTSGKQSNGLTLGQSNGIPMAPISNVSSPVVTPGQNRLTVSWTDSTSTSPTAIAVELQTVGSTTWSEPQYAVVGTGFLVMDGLSNTKSYRVRITAMRNEIGAPSLLLDATNNNGNGPGYSPREESIAAAPSHLQKSSSPNDTQDISITGRNTKLNGVHTGDVTVYDSNQNIVNNAVKQVSIYSSTRLDVRLTRQLSTGVYTLKVHTVDDGDLTTQITVQSDAPKPEISSLSTPYVDYSYNSFTMTLNGYGFNSSSRIILDSQTITPTSADAQTLTFTMPGNLLPGVHKIYVNTGGTTTVPMNFTVYPFKSALGFLNLPTMRNGTYHGEWNVTNMDSNARSTKVILIIRRNGQFVEQQEQNLSFSSFETKKIKLDFGGANTPYALGPTQSISVQAFLVDTLTQSALAAPTVYRTDVNL</sequence>
<keyword evidence="5" id="KW-1185">Reference proteome</keyword>
<dbReference type="InterPro" id="IPR003961">
    <property type="entry name" value="FN3_dom"/>
</dbReference>